<dbReference type="EMBL" id="BOPG01000013">
    <property type="protein sequence ID" value="GIJ55073.1"/>
    <property type="molecule type" value="Genomic_DNA"/>
</dbReference>
<protein>
    <recommendedName>
        <fullName evidence="4">Tetratricopeptide repeat-containing protein</fullName>
    </recommendedName>
</protein>
<evidence type="ECO:0008006" key="4">
    <source>
        <dbReference type="Google" id="ProtNLM"/>
    </source>
</evidence>
<evidence type="ECO:0000256" key="1">
    <source>
        <dbReference type="SAM" id="MobiDB-lite"/>
    </source>
</evidence>
<sequence length="889" mass="94249">MRVGRVVLVGNRLLPRYALAVAETWNGEAADAVLILDRGDTPVAVSIERFDGLPEVTLPTPGVESAAGRVWAAIRARGDGAFKARWSDAAADSAAVDAALISLGTRRAAAVDLVTLGLAARPELGLSRFETAWYQARGVAFPATDARAGDPRSAGGDGARGDGARGDGARGDGARGDGARGDGARGDGARGDAPRGDRPRGDAPRGDAPRGDAPRGDAPRGDRPRGDGARGDRPRGVGDPRRLVRLLQELPSGGYPDRVRLLMPWLDELCADPRLRGAAAELVAPFVNASEDAQALAAALMASPDLEILGTLGAYVGVAGTGAEAAVAAAIAGGGRLPDDAPRGPALAELDRHATALARCLADPGAAGDDELRLVGFVAERARRAYLAGTTNDLDGDHEAVRHYRALAAYLAGEPVDAGDLRPAARAVIAQLDGQVAGAEVAADPSAWPRLWAAAVEGRLVADARIRADRPGFGHWVDLGAVHRFLRDADWARAAADADRIAAESDLAPVRAEALNLAAYAWWQLGRADDAVRRLDEALAVHPVEGVAVNAALVADGPAVLPYLARVMGLTKSPTVRAGALNRAIDLWTAGMCGSGYPAALAAMVRGGLAVPQADNDLHRTLLTLSFRNDRAWLASASVVATGPLQERTARYVQRRAAYETRPSKVSLRAVTVALIGVWRLHPRPAWAVAELNWLVEVFERLLDAPFDPATNPVPAVETLLGTEVLDLAPSLILGVRAGAHLAREAERRGRSLPAETERKLVLTPVRMFRLRRDELDEQDRKAVSAALAAGLEAATGAIVNVTVTRNQQLVRRWRQLEMEPVQDYADGRRVVAQRRYVLDRFDGHVRRCRAYLKAMDGLPVNEGFVRHVRDAIDGWTGISSRVRRSGAV</sequence>
<feature type="region of interest" description="Disordered" evidence="1">
    <location>
        <begin position="145"/>
        <end position="242"/>
    </location>
</feature>
<dbReference type="AlphaFoldDB" id="A0A8J3Z4V2"/>
<keyword evidence="3" id="KW-1185">Reference proteome</keyword>
<evidence type="ECO:0000313" key="2">
    <source>
        <dbReference type="EMBL" id="GIJ55073.1"/>
    </source>
</evidence>
<comment type="caution">
    <text evidence="2">The sequence shown here is derived from an EMBL/GenBank/DDBJ whole genome shotgun (WGS) entry which is preliminary data.</text>
</comment>
<name>A0A8J3Z4V2_9ACTN</name>
<dbReference type="Proteomes" id="UP000612585">
    <property type="component" value="Unassembled WGS sequence"/>
</dbReference>
<gene>
    <name evidence="2" type="ORF">Vau01_025890</name>
</gene>
<evidence type="ECO:0000313" key="3">
    <source>
        <dbReference type="Proteomes" id="UP000612585"/>
    </source>
</evidence>
<accession>A0A8J3Z4V2</accession>
<proteinExistence type="predicted"/>
<dbReference type="RefSeq" id="WP_203991332.1">
    <property type="nucleotide sequence ID" value="NZ_BOPG01000013.1"/>
</dbReference>
<reference evidence="2" key="1">
    <citation type="submission" date="2021-01" db="EMBL/GenBank/DDBJ databases">
        <title>Whole genome shotgun sequence of Virgisporangium aurantiacum NBRC 16421.</title>
        <authorList>
            <person name="Komaki H."/>
            <person name="Tamura T."/>
        </authorList>
    </citation>
    <scope>NUCLEOTIDE SEQUENCE</scope>
    <source>
        <strain evidence="2">NBRC 16421</strain>
    </source>
</reference>
<organism evidence="2 3">
    <name type="scientific">Virgisporangium aurantiacum</name>
    <dbReference type="NCBI Taxonomy" id="175570"/>
    <lineage>
        <taxon>Bacteria</taxon>
        <taxon>Bacillati</taxon>
        <taxon>Actinomycetota</taxon>
        <taxon>Actinomycetes</taxon>
        <taxon>Micromonosporales</taxon>
        <taxon>Micromonosporaceae</taxon>
        <taxon>Virgisporangium</taxon>
    </lineage>
</organism>
<feature type="compositionally biased region" description="Basic and acidic residues" evidence="1">
    <location>
        <begin position="159"/>
        <end position="242"/>
    </location>
</feature>